<dbReference type="SUPFAM" id="SSF47473">
    <property type="entry name" value="EF-hand"/>
    <property type="match status" value="1"/>
</dbReference>
<organism evidence="3 4">
    <name type="scientific">Stylonychia lemnae</name>
    <name type="common">Ciliate</name>
    <dbReference type="NCBI Taxonomy" id="5949"/>
    <lineage>
        <taxon>Eukaryota</taxon>
        <taxon>Sar</taxon>
        <taxon>Alveolata</taxon>
        <taxon>Ciliophora</taxon>
        <taxon>Intramacronucleata</taxon>
        <taxon>Spirotrichea</taxon>
        <taxon>Stichotrichia</taxon>
        <taxon>Sporadotrichida</taxon>
        <taxon>Oxytrichidae</taxon>
        <taxon>Stylonychinae</taxon>
        <taxon>Stylonychia</taxon>
    </lineage>
</organism>
<gene>
    <name evidence="3" type="primary">Contig7070.g7566</name>
    <name evidence="3" type="ORF">STYLEM_20008</name>
</gene>
<protein>
    <submittedName>
        <fullName evidence="3">Uncharacterized protein</fullName>
    </submittedName>
</protein>
<sequence>MRGKQQVQQYQKQFKSSVNGSSNPPHPQHKRQISVSQQQKHVQNDLTEDITYPDSELEELDGSAFVISEQSSPEFQVHHYRGQDASYSSPSKISSIVNANELASFTENGNIYNNQAIFRNSLANNNNSIISGGHQIANSRQSRYQSQDRGLSNERMAGGDRGQPMYYNTLSPIQEQSQNTTLNRESMIKQAINKDRKDSIGNANVDYFSFECREPNSQASQQQQSKFHQQHHEMLKKQIKQKLNSKNSVAHIRSTVEQLFIYYCDFSIERAQNSNFIKQGNFIRLLKDSQILSHNPQSLNNTHNYTNSHLHNSQVLNEKEVNLMLSRELGNSSAKTMDFQTFLNMLVKIAVILFEREDGVNNPKLSLQRLLDMHILPLLTFIEQQVKEQIQKKFNKDQQQNSVTDSGQYIPHVSLDMIQNIEIKEEDLYIMKSINPVIIEIYNHYISASPASTTSDNPIKRFFRFLKEFEICPYLLNQRTCFIIYYYTVLYHSQNESLNYSTDTPYDVSLSEMMNTIKIKLETGNSPTKGRLKTKKIQVNNEHPELTFDKFYLALYRMSIIFYDLNHPKPNSQEHDIPHSIGQNQSTFLNAKKLLMMLNRMELTNGFTQFINYQRQFKSINIQYTLTPHRNVLSQLILNQQHFTSQLELEYYRENYLPDLDVYSLCKLYIEQQNQTNQEIIPNYNNPAIYSNLQGGGVESGNIQNLSLRGNKVSMGAGIQAVQENFQNQMEILVEQQNDNLRRIFQYYCSFGDPMNIDKMKSNKFVKVFSDAGLIQETKCNIPKSNFKTPIQKKTRPQNSAHQQSKQPQQNSESKLEKSEIDLIFKSLASKVTVQSSTHLKTHSPLNQSSPQSSTLRSLKTPNRDIPRGGNYSGSKLSHTSSRNFTKTILVSLDQNSISFSQFKEGLFQVAKQQAQLQGINDCVCYINMLHDKIIPLVKSINQDKALFSNQISSMLTQLENDDVLILLSDLYTVIYPVFEVYTEETNKLYIDIDRYSKFCSDFSIFPDVVTKSEMHKIFSNLAIDVNPPQSSRMMNRSQTSGRSMNNNSSIVEQLQQNYKALDSHLFIQALGFCALHISINDNSRILDKEQEALEKIFMLIEKLAMSEGIKKTCKKPEQKYKSNALDKLDILQYFRKKYKWYFEMKSYQINFDRTMKIQKPAFQILTMMDHRSQSNATLSARKPDMNQTLSSNGKYSNKMSTLSQSKASAYKKANLRGELKTVKTDLFSMVLKDQHM</sequence>
<dbReference type="GO" id="GO:0032273">
    <property type="term" value="P:positive regulation of protein polymerization"/>
    <property type="evidence" value="ECO:0007669"/>
    <property type="project" value="TreeGrafter"/>
</dbReference>
<evidence type="ECO:0000313" key="4">
    <source>
        <dbReference type="Proteomes" id="UP000039865"/>
    </source>
</evidence>
<feature type="compositionally biased region" description="Low complexity" evidence="2">
    <location>
        <begin position="1"/>
        <end position="15"/>
    </location>
</feature>
<dbReference type="PANTHER" id="PTHR12932">
    <property type="entry name" value="P25 ALPHA-RELATED"/>
    <property type="match status" value="1"/>
</dbReference>
<dbReference type="InterPro" id="IPR011992">
    <property type="entry name" value="EF-hand-dom_pair"/>
</dbReference>
<dbReference type="OrthoDB" id="293269at2759"/>
<dbReference type="InterPro" id="IPR008907">
    <property type="entry name" value="TPP/p25"/>
</dbReference>
<feature type="compositionally biased region" description="Polar residues" evidence="2">
    <location>
        <begin position="837"/>
        <end position="861"/>
    </location>
</feature>
<dbReference type="EMBL" id="CCKQ01018858">
    <property type="protein sequence ID" value="CDW90861.1"/>
    <property type="molecule type" value="Genomic_DNA"/>
</dbReference>
<proteinExistence type="inferred from homology"/>
<dbReference type="PANTHER" id="PTHR12932:SF9">
    <property type="entry name" value="TUBULIN POLYMERIZATION-PROMOTING PROTEIN HOMOLOG"/>
    <property type="match status" value="1"/>
</dbReference>
<dbReference type="GO" id="GO:0015631">
    <property type="term" value="F:tubulin binding"/>
    <property type="evidence" value="ECO:0007669"/>
    <property type="project" value="InterPro"/>
</dbReference>
<keyword evidence="4" id="KW-1185">Reference proteome</keyword>
<dbReference type="Gene3D" id="1.10.238.10">
    <property type="entry name" value="EF-hand"/>
    <property type="match status" value="1"/>
</dbReference>
<feature type="region of interest" description="Disordered" evidence="2">
    <location>
        <begin position="1"/>
        <end position="43"/>
    </location>
</feature>
<accession>A0A078B9H7</accession>
<dbReference type="AlphaFoldDB" id="A0A078B9H7"/>
<comment type="similarity">
    <text evidence="1">Belongs to the TPPP family.</text>
</comment>
<evidence type="ECO:0000313" key="3">
    <source>
        <dbReference type="EMBL" id="CDW90861.1"/>
    </source>
</evidence>
<feature type="compositionally biased region" description="Polar residues" evidence="2">
    <location>
        <begin position="797"/>
        <end position="813"/>
    </location>
</feature>
<feature type="region of interest" description="Disordered" evidence="2">
    <location>
        <begin position="785"/>
        <end position="816"/>
    </location>
</feature>
<name>A0A078B9H7_STYLE</name>
<dbReference type="GO" id="GO:0046785">
    <property type="term" value="P:microtubule polymerization"/>
    <property type="evidence" value="ECO:0007669"/>
    <property type="project" value="InterPro"/>
</dbReference>
<evidence type="ECO:0000256" key="2">
    <source>
        <dbReference type="SAM" id="MobiDB-lite"/>
    </source>
</evidence>
<reference evidence="3 4" key="1">
    <citation type="submission" date="2014-06" db="EMBL/GenBank/DDBJ databases">
        <authorList>
            <person name="Swart Estienne"/>
        </authorList>
    </citation>
    <scope>NUCLEOTIDE SEQUENCE [LARGE SCALE GENOMIC DNA]</scope>
    <source>
        <strain evidence="3 4">130c</strain>
    </source>
</reference>
<evidence type="ECO:0000256" key="1">
    <source>
        <dbReference type="ARBA" id="ARBA00010994"/>
    </source>
</evidence>
<dbReference type="GO" id="GO:0005874">
    <property type="term" value="C:microtubule"/>
    <property type="evidence" value="ECO:0007669"/>
    <property type="project" value="TreeGrafter"/>
</dbReference>
<dbReference type="Proteomes" id="UP000039865">
    <property type="component" value="Unassembled WGS sequence"/>
</dbReference>
<dbReference type="GO" id="GO:0001578">
    <property type="term" value="P:microtubule bundle formation"/>
    <property type="evidence" value="ECO:0007669"/>
    <property type="project" value="TreeGrafter"/>
</dbReference>
<dbReference type="InParanoid" id="A0A078B9H7"/>
<feature type="region of interest" description="Disordered" evidence="2">
    <location>
        <begin position="837"/>
        <end position="879"/>
    </location>
</feature>
<feature type="compositionally biased region" description="Polar residues" evidence="2">
    <location>
        <begin position="33"/>
        <end position="43"/>
    </location>
</feature>